<dbReference type="EMBL" id="CP069362">
    <property type="protein sequence ID" value="WGS65059.1"/>
    <property type="molecule type" value="Genomic_DNA"/>
</dbReference>
<proteinExistence type="predicted"/>
<organism evidence="2 3">
    <name type="scientific">Marinitoga aeolica</name>
    <dbReference type="NCBI Taxonomy" id="2809031"/>
    <lineage>
        <taxon>Bacteria</taxon>
        <taxon>Thermotogati</taxon>
        <taxon>Thermotogota</taxon>
        <taxon>Thermotogae</taxon>
        <taxon>Petrotogales</taxon>
        <taxon>Petrotogaceae</taxon>
        <taxon>Marinitoga</taxon>
    </lineage>
</organism>
<dbReference type="RefSeq" id="WP_280999175.1">
    <property type="nucleotide sequence ID" value="NZ_CP069362.1"/>
</dbReference>
<name>A0ABY8PQZ1_9BACT</name>
<evidence type="ECO:0000256" key="1">
    <source>
        <dbReference type="SAM" id="Phobius"/>
    </source>
</evidence>
<evidence type="ECO:0000313" key="2">
    <source>
        <dbReference type="EMBL" id="WGS65059.1"/>
    </source>
</evidence>
<keyword evidence="1" id="KW-0812">Transmembrane</keyword>
<protein>
    <submittedName>
        <fullName evidence="2">Uncharacterized protein</fullName>
    </submittedName>
</protein>
<feature type="transmembrane region" description="Helical" evidence="1">
    <location>
        <begin position="29"/>
        <end position="45"/>
    </location>
</feature>
<feature type="transmembrane region" description="Helical" evidence="1">
    <location>
        <begin position="96"/>
        <end position="116"/>
    </location>
</feature>
<feature type="transmembrane region" description="Helical" evidence="1">
    <location>
        <begin position="7"/>
        <end position="23"/>
    </location>
</feature>
<reference evidence="2 3" key="1">
    <citation type="submission" date="2021-02" db="EMBL/GenBank/DDBJ databases">
        <title>Characterization of Marinitoga sp. nov. str. BP5-C20A.</title>
        <authorList>
            <person name="Erauso G."/>
            <person name="Postec A."/>
        </authorList>
    </citation>
    <scope>NUCLEOTIDE SEQUENCE [LARGE SCALE GENOMIC DNA]</scope>
    <source>
        <strain evidence="2 3">BP5-C20A</strain>
    </source>
</reference>
<gene>
    <name evidence="2" type="ORF">JRV97_00455</name>
</gene>
<keyword evidence="3" id="KW-1185">Reference proteome</keyword>
<keyword evidence="1" id="KW-1133">Transmembrane helix</keyword>
<accession>A0ABY8PQZ1</accession>
<evidence type="ECO:0000313" key="3">
    <source>
        <dbReference type="Proteomes" id="UP001232493"/>
    </source>
</evidence>
<keyword evidence="1" id="KW-0472">Membrane</keyword>
<sequence>MKNKKTILILIGFLSLLMAFLNMKYDSFIFISYITVSLIAFIGLWEDIKNIWYHKSAHIVVSGIVSVLIGIYELLKYAFGWLAVYTSEGNTPEFKIFIYLFSLLMLIILTQEINYLKKTGENK</sequence>
<feature type="transmembrane region" description="Helical" evidence="1">
    <location>
        <begin position="57"/>
        <end position="84"/>
    </location>
</feature>
<dbReference type="Proteomes" id="UP001232493">
    <property type="component" value="Chromosome"/>
</dbReference>